<dbReference type="PANTHER" id="PTHR12673">
    <property type="entry name" value="FACIOGENITAL DYSPLASIA PROTEIN"/>
    <property type="match status" value="1"/>
</dbReference>
<dbReference type="SUPFAM" id="SSF50729">
    <property type="entry name" value="PH domain-like"/>
    <property type="match status" value="1"/>
</dbReference>
<name>A0AB34JNI5_PRYPA</name>
<dbReference type="GO" id="GO:0005737">
    <property type="term" value="C:cytoplasm"/>
    <property type="evidence" value="ECO:0007669"/>
    <property type="project" value="TreeGrafter"/>
</dbReference>
<dbReference type="Gene3D" id="1.20.900.10">
    <property type="entry name" value="Dbl homology (DH) domain"/>
    <property type="match status" value="1"/>
</dbReference>
<reference evidence="4 5" key="1">
    <citation type="journal article" date="2024" name="Science">
        <title>Giant polyketide synthase enzymes in the biosynthesis of giant marine polyether toxins.</title>
        <authorList>
            <person name="Fallon T.R."/>
            <person name="Shende V.V."/>
            <person name="Wierzbicki I.H."/>
            <person name="Pendleton A.L."/>
            <person name="Watervoot N.F."/>
            <person name="Auber R.P."/>
            <person name="Gonzalez D.J."/>
            <person name="Wisecaver J.H."/>
            <person name="Moore B.S."/>
        </authorList>
    </citation>
    <scope>NUCLEOTIDE SEQUENCE [LARGE SCALE GENOMIC DNA]</scope>
    <source>
        <strain evidence="4 5">12B1</strain>
    </source>
</reference>
<dbReference type="PANTHER" id="PTHR12673:SF159">
    <property type="entry name" value="LD03170P"/>
    <property type="match status" value="1"/>
</dbReference>
<dbReference type="PROSITE" id="PS50003">
    <property type="entry name" value="PH_DOMAIN"/>
    <property type="match status" value="1"/>
</dbReference>
<feature type="region of interest" description="Disordered" evidence="1">
    <location>
        <begin position="1"/>
        <end position="33"/>
    </location>
</feature>
<feature type="region of interest" description="Disordered" evidence="1">
    <location>
        <begin position="523"/>
        <end position="555"/>
    </location>
</feature>
<sequence>MKQQAFHAAARPLAPPPLSHLDPPGGTSAMASASTEVSGLRWQNVGLVEPSRGQPLLNAALEAALRSRSKFSPEEWASFGVSALRADHYVKVDATYFKPYSPTLMCAKACREVLDTEQSYVRVLETIVEVFGRPLSTWAAEDERAGGSGGGASPSEVLSIFGDIEMLLPLNSELCRALAACWPEHGGAAEEMGHADTAALARAIARTLSKAASEALRMYAPYVGTFERLCERCQRLRETRPRFAAAVRVLELQPRTNGLTLQALITNTVQRLPRYKMLLSEILQHARALAEQTAASADEALKAELAEAVSALEGAINKVHAVTLGVNTRLGDAERRARAMEVARNILKMDDLVAPSRQLLREGTVAKLQPGVFTGVRRSSRQAFLFNDLLVLYAAARQLTRALPLNELMILAKDLSYTPQTGIRALEPHHFEQALLICGIEARSIDAEHIGATFIVAAPGKGNVLALRAADAAERRAWLADVLRAVIDVSVRPSLKPQDSAALLAAAVDSESDGEAEMVPSPQYIRPAKPAPPPPQPAFLSGRRRSSGGSTAGSWARLVLPGEAPPHISGRKASSSERTSMSCFDVLEGASRSRAGVDKDAMMPALYAVVCEAGGMPRGVDELMALFRVVTHAPAEVASNFVRAAVGNRQKVSIETILASYFEALPSSPMLSTSAPAPSPAPAPAAEPPPLASSPSPSPSSGTPRSSSAAYSPRPAMYSADSGLHTDLPSYQSYRAATTNELADEDVPKFAGLTGLEPAAAEEKMRHLLSKGLTVEQILSESYEADVTKAVESMTVGSIRSVAEESAGCRGVAPPELSVGDPSDMIALTPDEGTPVSSPVSSPEPSSCRTSKSRLSSPVRGLRSRSRARANQTNQANDCTIS</sequence>
<dbReference type="CDD" id="cd00160">
    <property type="entry name" value="RhoGEF"/>
    <property type="match status" value="1"/>
</dbReference>
<protein>
    <recommendedName>
        <fullName evidence="6">DH domain-containing protein</fullName>
    </recommendedName>
</protein>
<dbReference type="PROSITE" id="PS50010">
    <property type="entry name" value="DH_2"/>
    <property type="match status" value="1"/>
</dbReference>
<proteinExistence type="predicted"/>
<dbReference type="AlphaFoldDB" id="A0AB34JNI5"/>
<feature type="region of interest" description="Disordered" evidence="1">
    <location>
        <begin position="669"/>
        <end position="724"/>
    </location>
</feature>
<dbReference type="SMART" id="SM00325">
    <property type="entry name" value="RhoGEF"/>
    <property type="match status" value="1"/>
</dbReference>
<feature type="domain" description="PH" evidence="2">
    <location>
        <begin position="358"/>
        <end position="487"/>
    </location>
</feature>
<evidence type="ECO:0008006" key="6">
    <source>
        <dbReference type="Google" id="ProtNLM"/>
    </source>
</evidence>
<dbReference type="SUPFAM" id="SSF48065">
    <property type="entry name" value="DBL homology domain (DH-domain)"/>
    <property type="match status" value="1"/>
</dbReference>
<evidence type="ECO:0000256" key="1">
    <source>
        <dbReference type="SAM" id="MobiDB-lite"/>
    </source>
</evidence>
<dbReference type="GO" id="GO:0005085">
    <property type="term" value="F:guanyl-nucleotide exchange factor activity"/>
    <property type="evidence" value="ECO:0007669"/>
    <property type="project" value="InterPro"/>
</dbReference>
<dbReference type="EMBL" id="JBGBPQ010000006">
    <property type="protein sequence ID" value="KAL1522307.1"/>
    <property type="molecule type" value="Genomic_DNA"/>
</dbReference>
<dbReference type="InterPro" id="IPR051092">
    <property type="entry name" value="FYVE_RhoGEF_PH"/>
</dbReference>
<dbReference type="InterPro" id="IPR001849">
    <property type="entry name" value="PH_domain"/>
</dbReference>
<evidence type="ECO:0000259" key="3">
    <source>
        <dbReference type="PROSITE" id="PS50010"/>
    </source>
</evidence>
<dbReference type="InterPro" id="IPR035899">
    <property type="entry name" value="DBL_dom_sf"/>
</dbReference>
<dbReference type="Pfam" id="PF00621">
    <property type="entry name" value="RhoGEF"/>
    <property type="match status" value="1"/>
</dbReference>
<feature type="compositionally biased region" description="Pro residues" evidence="1">
    <location>
        <begin position="677"/>
        <end position="698"/>
    </location>
</feature>
<accession>A0AB34JNI5</accession>
<evidence type="ECO:0000313" key="5">
    <source>
        <dbReference type="Proteomes" id="UP001515480"/>
    </source>
</evidence>
<feature type="compositionally biased region" description="Low complexity" evidence="1">
    <location>
        <begin position="699"/>
        <end position="720"/>
    </location>
</feature>
<dbReference type="Proteomes" id="UP001515480">
    <property type="component" value="Unassembled WGS sequence"/>
</dbReference>
<feature type="compositionally biased region" description="Polar residues" evidence="1">
    <location>
        <begin position="869"/>
        <end position="882"/>
    </location>
</feature>
<keyword evidence="5" id="KW-1185">Reference proteome</keyword>
<comment type="caution">
    <text evidence="4">The sequence shown here is derived from an EMBL/GenBank/DDBJ whole genome shotgun (WGS) entry which is preliminary data.</text>
</comment>
<dbReference type="Gene3D" id="2.30.29.30">
    <property type="entry name" value="Pleckstrin-homology domain (PH domain)/Phosphotyrosine-binding domain (PTB)"/>
    <property type="match status" value="1"/>
</dbReference>
<feature type="region of interest" description="Disordered" evidence="1">
    <location>
        <begin position="807"/>
        <end position="882"/>
    </location>
</feature>
<gene>
    <name evidence="4" type="ORF">AB1Y20_017299</name>
</gene>
<dbReference type="InterPro" id="IPR011993">
    <property type="entry name" value="PH-like_dom_sf"/>
</dbReference>
<feature type="domain" description="DH" evidence="3">
    <location>
        <begin position="105"/>
        <end position="322"/>
    </location>
</feature>
<feature type="compositionally biased region" description="Low complexity" evidence="1">
    <location>
        <begin position="835"/>
        <end position="857"/>
    </location>
</feature>
<organism evidence="4 5">
    <name type="scientific">Prymnesium parvum</name>
    <name type="common">Toxic golden alga</name>
    <dbReference type="NCBI Taxonomy" id="97485"/>
    <lineage>
        <taxon>Eukaryota</taxon>
        <taxon>Haptista</taxon>
        <taxon>Haptophyta</taxon>
        <taxon>Prymnesiophyceae</taxon>
        <taxon>Prymnesiales</taxon>
        <taxon>Prymnesiaceae</taxon>
        <taxon>Prymnesium</taxon>
    </lineage>
</organism>
<evidence type="ECO:0000313" key="4">
    <source>
        <dbReference type="EMBL" id="KAL1522307.1"/>
    </source>
</evidence>
<evidence type="ECO:0000259" key="2">
    <source>
        <dbReference type="PROSITE" id="PS50003"/>
    </source>
</evidence>
<dbReference type="InterPro" id="IPR000219">
    <property type="entry name" value="DH_dom"/>
</dbReference>